<gene>
    <name evidence="2" type="ORF">C0V82_14420</name>
</gene>
<dbReference type="InterPro" id="IPR003423">
    <property type="entry name" value="OMP_efflux"/>
</dbReference>
<organism evidence="2 3">
    <name type="scientific">Niveispirillum cyanobacteriorum</name>
    <dbReference type="NCBI Taxonomy" id="1612173"/>
    <lineage>
        <taxon>Bacteria</taxon>
        <taxon>Pseudomonadati</taxon>
        <taxon>Pseudomonadota</taxon>
        <taxon>Alphaproteobacteria</taxon>
        <taxon>Rhodospirillales</taxon>
        <taxon>Azospirillaceae</taxon>
        <taxon>Niveispirillum</taxon>
    </lineage>
</organism>
<name>A0A2K9NDT0_9PROT</name>
<accession>A0A2K9NDT0</accession>
<evidence type="ECO:0000313" key="3">
    <source>
        <dbReference type="Proteomes" id="UP000234752"/>
    </source>
</evidence>
<protein>
    <submittedName>
        <fullName evidence="2">TolC family protein</fullName>
    </submittedName>
</protein>
<dbReference type="PANTHER" id="PTHR30203">
    <property type="entry name" value="OUTER MEMBRANE CATION EFFLUX PROTEIN"/>
    <property type="match status" value="1"/>
</dbReference>
<sequence length="426" mass="45063">MRLHHAVALAISIAGAPAAWAQTTPAATPTLTSTLFPKQALLTPDTAIALALEHAPRGAAARARLDAAGGAVDQANTSPNPEIGFELENFSGSGPYRDFRASERTYSLSQTIELGGKRGRRTDAARAARDGAAADLTLARLDLARDVRLALSEAVAASRQVALAQDGLRLAVAVQDTIKARVEAGREAPIQASRADITRRQAQLALDQANRRLTIARQALAGLTGLSPAALALDEGWFTRIDTDDAAASGDGADLRRRQADVARGRAELSVEQAKAIPDVTLSAGFRQFREDGENAFLVGVSVPIPIFDSNRGGIAKARAELVAAEADLAAERIDLDRRAHAARANLAAARDTARTLQDSIIPTAEQAFGLANEGYAQGKFAYLEVLEAQRTLVDARTDLINALQGFHDARAELDRLTAPDIEVSP</sequence>
<reference evidence="2 3" key="1">
    <citation type="submission" date="2017-12" db="EMBL/GenBank/DDBJ databases">
        <title>Genomes of bacteria within cyanobacterial aggregates.</title>
        <authorList>
            <person name="Cai H."/>
        </authorList>
    </citation>
    <scope>NUCLEOTIDE SEQUENCE [LARGE SCALE GENOMIC DNA]</scope>
    <source>
        <strain evidence="2 3">TH16</strain>
    </source>
</reference>
<evidence type="ECO:0000313" key="2">
    <source>
        <dbReference type="EMBL" id="AUN31301.1"/>
    </source>
</evidence>
<dbReference type="InterPro" id="IPR010131">
    <property type="entry name" value="MdtP/NodT-like"/>
</dbReference>
<dbReference type="GO" id="GO:0015562">
    <property type="term" value="F:efflux transmembrane transporter activity"/>
    <property type="evidence" value="ECO:0007669"/>
    <property type="project" value="InterPro"/>
</dbReference>
<dbReference type="SUPFAM" id="SSF56954">
    <property type="entry name" value="Outer membrane efflux proteins (OEP)"/>
    <property type="match status" value="1"/>
</dbReference>
<dbReference type="EMBL" id="CP025611">
    <property type="protein sequence ID" value="AUN31301.1"/>
    <property type="molecule type" value="Genomic_DNA"/>
</dbReference>
<comment type="similarity">
    <text evidence="1">Belongs to the outer membrane factor (OMF) (TC 1.B.17) family.</text>
</comment>
<dbReference type="AlphaFoldDB" id="A0A2K9NDT0"/>
<dbReference type="PANTHER" id="PTHR30203:SF24">
    <property type="entry name" value="BLR4935 PROTEIN"/>
    <property type="match status" value="1"/>
</dbReference>
<proteinExistence type="inferred from homology"/>
<dbReference type="OrthoDB" id="9791261at2"/>
<dbReference type="KEGG" id="ncb:C0V82_14420"/>
<dbReference type="RefSeq" id="WP_102112908.1">
    <property type="nucleotide sequence ID" value="NZ_BMGN01000005.1"/>
</dbReference>
<keyword evidence="3" id="KW-1185">Reference proteome</keyword>
<dbReference type="Pfam" id="PF02321">
    <property type="entry name" value="OEP"/>
    <property type="match status" value="2"/>
</dbReference>
<dbReference type="Proteomes" id="UP000234752">
    <property type="component" value="Chromosome eg_1"/>
</dbReference>
<evidence type="ECO:0000256" key="1">
    <source>
        <dbReference type="ARBA" id="ARBA00007613"/>
    </source>
</evidence>
<dbReference type="Gene3D" id="1.20.1600.10">
    <property type="entry name" value="Outer membrane efflux proteins (OEP)"/>
    <property type="match status" value="1"/>
</dbReference>